<gene>
    <name evidence="10 12" type="primary">mch</name>
    <name evidence="12" type="ORF">ENU08_04145</name>
    <name evidence="11" type="ORF">ENU41_06665</name>
</gene>
<evidence type="ECO:0000256" key="6">
    <source>
        <dbReference type="ARBA" id="ARBA00022563"/>
    </source>
</evidence>
<comment type="subcellular location">
    <subcellularLocation>
        <location evidence="1 10">Cytoplasm</location>
    </subcellularLocation>
</comment>
<reference evidence="12" key="1">
    <citation type="journal article" date="2020" name="mSystems">
        <title>Genome- and Community-Level Interaction Insights into Carbon Utilization and Element Cycling Functions of Hydrothermarchaeota in Hydrothermal Sediment.</title>
        <authorList>
            <person name="Zhou Z."/>
            <person name="Liu Y."/>
            <person name="Xu W."/>
            <person name="Pan J."/>
            <person name="Luo Z.H."/>
            <person name="Li M."/>
        </authorList>
    </citation>
    <scope>NUCLEOTIDE SEQUENCE [LARGE SCALE GENOMIC DNA]</scope>
    <source>
        <strain evidence="12">SpSt-637</strain>
        <strain evidence="11">SpSt-667</strain>
    </source>
</reference>
<evidence type="ECO:0000256" key="8">
    <source>
        <dbReference type="ARBA" id="ARBA00030468"/>
    </source>
</evidence>
<evidence type="ECO:0000256" key="10">
    <source>
        <dbReference type="HAMAP-Rule" id="MF_00486"/>
    </source>
</evidence>
<evidence type="ECO:0000256" key="1">
    <source>
        <dbReference type="ARBA" id="ARBA00004496"/>
    </source>
</evidence>
<proteinExistence type="inferred from homology"/>
<evidence type="ECO:0000256" key="9">
    <source>
        <dbReference type="ARBA" id="ARBA00048684"/>
    </source>
</evidence>
<dbReference type="InterPro" id="IPR003209">
    <property type="entry name" value="METHMP_CycHdrlase"/>
</dbReference>
<dbReference type="EMBL" id="DTBD01000031">
    <property type="protein sequence ID" value="HGQ64417.1"/>
    <property type="molecule type" value="Genomic_DNA"/>
</dbReference>
<dbReference type="Gene3D" id="3.10.340.11">
    <property type="entry name" value="Methenyltetrahydromethanopterin Cyclohydrolase, Chain A, domain 1"/>
    <property type="match status" value="1"/>
</dbReference>
<keyword evidence="6 10" id="KW-0554">One-carbon metabolism</keyword>
<comment type="similarity">
    <text evidence="2 10">Belongs to the MCH family.</text>
</comment>
<dbReference type="GO" id="GO:0005737">
    <property type="term" value="C:cytoplasm"/>
    <property type="evidence" value="ECO:0007669"/>
    <property type="project" value="UniProtKB-SubCell"/>
</dbReference>
<dbReference type="EMBL" id="DTCK01000041">
    <property type="protein sequence ID" value="HGQ36341.1"/>
    <property type="molecule type" value="Genomic_DNA"/>
</dbReference>
<evidence type="ECO:0000313" key="11">
    <source>
        <dbReference type="EMBL" id="HGQ36341.1"/>
    </source>
</evidence>
<dbReference type="Pfam" id="PF02289">
    <property type="entry name" value="MCH"/>
    <property type="match status" value="1"/>
</dbReference>
<keyword evidence="5 10" id="KW-0963">Cytoplasm</keyword>
<comment type="function">
    <text evidence="10">Catalyzes the hydrolysis of methenyl-H(4)MPT(+) to 5-formyl-H(4)MPT.</text>
</comment>
<dbReference type="AlphaFoldDB" id="A0A7C4JJC9"/>
<sequence length="320" mass="34915">MTVPKPMNKLAVDIAADSINREKELGIQSLKIGEATVIDMGVKVRGTLEAGLAVSRICLGGLASIGLVPFYLDHMVLPAVTISTDYPVESCMASQLAGWRIQVKDFFANGSGPARALARKPKKLFDLLGYSEVSDEAVLVLETDRYPTDEVVTYIANEAKVQPKNLYLVLVSPASIAGSVQVSARIVETGIFKLNTLGFDIKTIRYGYGLCPIASLHPDPLVMAGRTNDMLLYGGVTFYLVDYPEDLKLKEFAEKTPSIASKDYGKSFTELVKIYGWDFLYKVDSSIFAPAIVTINNIRTGTTYTAGKLNLDILRNAIIK</sequence>
<comment type="caution">
    <text evidence="12">The sequence shown here is derived from an EMBL/GenBank/DDBJ whole genome shotgun (WGS) entry which is preliminary data.</text>
</comment>
<dbReference type="GO" id="GO:0006730">
    <property type="term" value="P:one-carbon metabolic process"/>
    <property type="evidence" value="ECO:0007669"/>
    <property type="project" value="UniProtKB-UniRule"/>
</dbReference>
<dbReference type="GO" id="GO:0018759">
    <property type="term" value="F:methenyltetrahydromethanopterin cyclohydrolase activity"/>
    <property type="evidence" value="ECO:0007669"/>
    <property type="project" value="UniProtKB-UniRule"/>
</dbReference>
<dbReference type="SUPFAM" id="SSF56199">
    <property type="entry name" value="Methenyltetrahydromethanopterin cyclohydrolase"/>
    <property type="match status" value="1"/>
</dbReference>
<evidence type="ECO:0000256" key="2">
    <source>
        <dbReference type="ARBA" id="ARBA00006902"/>
    </source>
</evidence>
<dbReference type="HAMAP" id="MF_00486">
    <property type="entry name" value="McH"/>
    <property type="match status" value="1"/>
</dbReference>
<accession>A0A7C4JJC9</accession>
<protein>
    <recommendedName>
        <fullName evidence="4 10">Methenyltetrahydromethanopterin cyclohydrolase</fullName>
        <ecNumber evidence="3 10">3.5.4.27</ecNumber>
    </recommendedName>
    <alternativeName>
        <fullName evidence="8 10">Methenyl-H4MPT cyclohydrolase</fullName>
    </alternativeName>
</protein>
<dbReference type="NCBIfam" id="TIGR03120">
    <property type="entry name" value="one_C_mch"/>
    <property type="match status" value="1"/>
</dbReference>
<evidence type="ECO:0000256" key="4">
    <source>
        <dbReference type="ARBA" id="ARBA00020597"/>
    </source>
</evidence>
<evidence type="ECO:0000256" key="7">
    <source>
        <dbReference type="ARBA" id="ARBA00022801"/>
    </source>
</evidence>
<dbReference type="EC" id="3.5.4.27" evidence="3 10"/>
<name>A0A7C4JJC9_9CREN</name>
<keyword evidence="7 10" id="KW-0378">Hydrolase</keyword>
<evidence type="ECO:0000256" key="3">
    <source>
        <dbReference type="ARBA" id="ARBA00012765"/>
    </source>
</evidence>
<dbReference type="Gene3D" id="3.30.1030.10">
    <property type="entry name" value="Methenyltetrahydromethanopterin Cyclohydrolase, Chain A, domain 2"/>
    <property type="match status" value="1"/>
</dbReference>
<organism evidence="12">
    <name type="scientific">Ignisphaera aggregans</name>
    <dbReference type="NCBI Taxonomy" id="334771"/>
    <lineage>
        <taxon>Archaea</taxon>
        <taxon>Thermoproteota</taxon>
        <taxon>Thermoprotei</taxon>
        <taxon>Desulfurococcales</taxon>
        <taxon>Desulfurococcaceae</taxon>
        <taxon>Ignisphaera</taxon>
    </lineage>
</organism>
<evidence type="ECO:0000256" key="5">
    <source>
        <dbReference type="ARBA" id="ARBA00022490"/>
    </source>
</evidence>
<evidence type="ECO:0000313" key="12">
    <source>
        <dbReference type="EMBL" id="HGQ64417.1"/>
    </source>
</evidence>
<comment type="catalytic activity">
    <reaction evidence="9 10">
        <text>5,10-methenyl-5,6,7,8-tetrahydromethanopterin + H2O = N(5)-formyl-5,6,7,8-tetrahydromethanopterin + H(+)</text>
        <dbReference type="Rhea" id="RHEA:19053"/>
        <dbReference type="ChEBI" id="CHEBI:15377"/>
        <dbReference type="ChEBI" id="CHEBI:15378"/>
        <dbReference type="ChEBI" id="CHEBI:58018"/>
        <dbReference type="ChEBI" id="CHEBI:58337"/>
        <dbReference type="EC" id="3.5.4.27"/>
    </reaction>
</comment>